<evidence type="ECO:0000256" key="2">
    <source>
        <dbReference type="SAM" id="Phobius"/>
    </source>
</evidence>
<reference evidence="3" key="1">
    <citation type="submission" date="2020-11" db="EMBL/GenBank/DDBJ databases">
        <authorList>
            <consortium name="DOE Joint Genome Institute"/>
            <person name="Ahrendt S."/>
            <person name="Riley R."/>
            <person name="Andreopoulos W."/>
            <person name="Labutti K."/>
            <person name="Pangilinan J."/>
            <person name="Ruiz-Duenas F.J."/>
            <person name="Barrasa J.M."/>
            <person name="Sanchez-Garcia M."/>
            <person name="Camarero S."/>
            <person name="Miyauchi S."/>
            <person name="Serrano A."/>
            <person name="Linde D."/>
            <person name="Babiker R."/>
            <person name="Drula E."/>
            <person name="Ayuso-Fernandez I."/>
            <person name="Pacheco R."/>
            <person name="Padilla G."/>
            <person name="Ferreira P."/>
            <person name="Barriuso J."/>
            <person name="Kellner H."/>
            <person name="Castanera R."/>
            <person name="Alfaro M."/>
            <person name="Ramirez L."/>
            <person name="Pisabarro A.G."/>
            <person name="Kuo A."/>
            <person name="Tritt A."/>
            <person name="Lipzen A."/>
            <person name="He G."/>
            <person name="Yan M."/>
            <person name="Ng V."/>
            <person name="Cullen D."/>
            <person name="Martin F."/>
            <person name="Rosso M.-N."/>
            <person name="Henrissat B."/>
            <person name="Hibbett D."/>
            <person name="Martinez A.T."/>
            <person name="Grigoriev I.V."/>
        </authorList>
    </citation>
    <scope>NUCLEOTIDE SEQUENCE</scope>
    <source>
        <strain evidence="3">CIRM-BRFM 674</strain>
    </source>
</reference>
<feature type="transmembrane region" description="Helical" evidence="2">
    <location>
        <begin position="132"/>
        <end position="154"/>
    </location>
</feature>
<sequence>MTMTEHDDERGQQQGRTTADGRRRRARRLDGRRATATANEKDGMDATYTVPSIPSSSTTVCPHIREDERVWTNEQASLEGDGGQTTRQQDEGRGARRRAEARTPDRGLYIVTQDKRNDGRGWKSNRWTRVDALVLLFFLFFNEWTGVVLASIYYSNLNTKKGRIVQKRQAYLNVIHSKDRASTDS</sequence>
<evidence type="ECO:0000313" key="4">
    <source>
        <dbReference type="Proteomes" id="UP000807469"/>
    </source>
</evidence>
<proteinExistence type="predicted"/>
<feature type="compositionally biased region" description="Basic and acidic residues" evidence="1">
    <location>
        <begin position="1"/>
        <end position="11"/>
    </location>
</feature>
<keyword evidence="2" id="KW-0812">Transmembrane</keyword>
<accession>A0A9P5YKS8</accession>
<organism evidence="3 4">
    <name type="scientific">Pholiota conissans</name>
    <dbReference type="NCBI Taxonomy" id="109636"/>
    <lineage>
        <taxon>Eukaryota</taxon>
        <taxon>Fungi</taxon>
        <taxon>Dikarya</taxon>
        <taxon>Basidiomycota</taxon>
        <taxon>Agaricomycotina</taxon>
        <taxon>Agaricomycetes</taxon>
        <taxon>Agaricomycetidae</taxon>
        <taxon>Agaricales</taxon>
        <taxon>Agaricineae</taxon>
        <taxon>Strophariaceae</taxon>
        <taxon>Pholiota</taxon>
    </lineage>
</organism>
<keyword evidence="4" id="KW-1185">Reference proteome</keyword>
<keyword evidence="2" id="KW-0472">Membrane</keyword>
<feature type="compositionally biased region" description="Low complexity" evidence="1">
    <location>
        <begin position="47"/>
        <end position="60"/>
    </location>
</feature>
<comment type="caution">
    <text evidence="3">The sequence shown here is derived from an EMBL/GenBank/DDBJ whole genome shotgun (WGS) entry which is preliminary data.</text>
</comment>
<feature type="region of interest" description="Disordered" evidence="1">
    <location>
        <begin position="73"/>
        <end position="103"/>
    </location>
</feature>
<evidence type="ECO:0000313" key="3">
    <source>
        <dbReference type="EMBL" id="KAF9470922.1"/>
    </source>
</evidence>
<keyword evidence="2" id="KW-1133">Transmembrane helix</keyword>
<gene>
    <name evidence="3" type="ORF">BDN70DRAFT_979691</name>
</gene>
<protein>
    <submittedName>
        <fullName evidence="3">Uncharacterized protein</fullName>
    </submittedName>
</protein>
<name>A0A9P5YKS8_9AGAR</name>
<dbReference type="EMBL" id="MU155808">
    <property type="protein sequence ID" value="KAF9470922.1"/>
    <property type="molecule type" value="Genomic_DNA"/>
</dbReference>
<dbReference type="Proteomes" id="UP000807469">
    <property type="component" value="Unassembled WGS sequence"/>
</dbReference>
<feature type="compositionally biased region" description="Basic and acidic residues" evidence="1">
    <location>
        <begin position="28"/>
        <end position="44"/>
    </location>
</feature>
<feature type="region of interest" description="Disordered" evidence="1">
    <location>
        <begin position="1"/>
        <end position="60"/>
    </location>
</feature>
<dbReference type="AlphaFoldDB" id="A0A9P5YKS8"/>
<feature type="compositionally biased region" description="Basic and acidic residues" evidence="1">
    <location>
        <begin position="88"/>
        <end position="103"/>
    </location>
</feature>
<evidence type="ECO:0000256" key="1">
    <source>
        <dbReference type="SAM" id="MobiDB-lite"/>
    </source>
</evidence>